<keyword evidence="6" id="KW-0206">Cytoskeleton</keyword>
<dbReference type="PANTHER" id="PTHR18916:SF82">
    <property type="entry name" value="CAP-GLY DOMAIN-CONTAINING PROTEIN"/>
    <property type="match status" value="1"/>
</dbReference>
<feature type="coiled-coil region" evidence="7">
    <location>
        <begin position="783"/>
        <end position="901"/>
    </location>
</feature>
<feature type="coiled-coil region" evidence="7">
    <location>
        <begin position="1243"/>
        <end position="1313"/>
    </location>
</feature>
<dbReference type="SUPFAM" id="SSF74924">
    <property type="entry name" value="Cap-Gly domain"/>
    <property type="match status" value="2"/>
</dbReference>
<evidence type="ECO:0000313" key="10">
    <source>
        <dbReference type="Proteomes" id="UP000695007"/>
    </source>
</evidence>
<dbReference type="InterPro" id="IPR032108">
    <property type="entry name" value="CLIP1_ZNF"/>
</dbReference>
<keyword evidence="3" id="KW-0493">Microtubule</keyword>
<reference evidence="11" key="1">
    <citation type="submission" date="2025-08" db="UniProtKB">
        <authorList>
            <consortium name="RefSeq"/>
        </authorList>
    </citation>
    <scope>IDENTIFICATION</scope>
</reference>
<protein>
    <submittedName>
        <fullName evidence="11">CAP-Gly domain-containing linker protein 2</fullName>
    </submittedName>
</protein>
<gene>
    <name evidence="11" type="primary">LOC105363511</name>
</gene>
<dbReference type="SUPFAM" id="SSF57997">
    <property type="entry name" value="Tropomyosin"/>
    <property type="match status" value="1"/>
</dbReference>
<dbReference type="KEGG" id="csol:105363511"/>
<evidence type="ECO:0000256" key="6">
    <source>
        <dbReference type="ARBA" id="ARBA00023212"/>
    </source>
</evidence>
<evidence type="ECO:0000256" key="2">
    <source>
        <dbReference type="ARBA" id="ARBA00022490"/>
    </source>
</evidence>
<feature type="coiled-coil region" evidence="7">
    <location>
        <begin position="488"/>
        <end position="596"/>
    </location>
</feature>
<feature type="coiled-coil region" evidence="7">
    <location>
        <begin position="930"/>
        <end position="1013"/>
    </location>
</feature>
<sequence length="1621" mass="187308">MSEIKPSGIRPPSKIDRPTCSVTPKPSLPPRSINPMEPLWETHGRRLSEAGVRRGSDNSVVLTEDTDSFIIGEHVWVGGTKPGQIAYIGETQFAPGDWAGIVLDEPIGKNDGSVAGCRYFQCEPKRGIFSRLTRLTRQPMSGGLTSPSGIVSPIESIKGVLNKSMSPCSNTSTTSLSSVSQKELQIGERVIVSSSQGSKTGFLRYIGTTEFAPGDWCGVELDEPLGKNDGSVNDKRYFECRPKYGLFAPMQKVSRSPSSRRSHCLVHRPTGAALSKSLRKVGSRESLASVASIASVASRATNATARLQKAGFTRTTTPVQKTTQDILKEKLKEIDTLRKERDLERERVTKAANQADEAEKIVMVLKKEYEKYREETEKLSQDTQENLIKLFEEKNLLLTQLEEERTKCEDLLFRFEEESINKADIQVANSLYENKINDLEKQLSEERERVIQLERDTTRLFETEEELTKLRIQTQNATTEEADEFSNLQKCNEKLEKTELELKNLLEDKTKIMENHILKMNEIHEKLKGKEKENLVQEEFNSNLNKKLEETTKQLEKKSAYIDELSNQFKVQTEILQKKNEQLKETMQKVTEHNTTERMKLIETHEKILKENDEIRKSQASAFKQESEKLTAQKNILENFKMESDRQIQELSESFQSQLSCKDSQIKEISTKLCKKMEEADSLAFELNKLRIKYKNEIEIITQEKSKLENHITSLTEEINILTDKLNKSDENNKVKDCELSKLQSSKIEEITLLQKEFQEQIEIRNKCIQDITETASQKSIKLNLNETELSDLKLIIENQNEQIKNLSEKTSELQDTLSFSEQTISNLESELLIYENNLMALTEKCKKFEDNIVYLTNQKEKLREEISHIISTSEDSSDKLIRYNEQFRQKEKELDETKHKEFELRQSLIAAESKTSMLEQDLNKITLIVSELEKENEKIKVHLKLEIQEKQNITEKFTVSQTIEQDLLNKNKVLEDNLKKQILELSNLTNVIKTVEERNSFLERELADTFEKHKIKKYQLEKQISEGGNDQIILKENIDTLEKLNAQLLCDQQAMDISMKEVKENLNTKNQHVLQLESLVNTKDLQLNEIINSLEILKIEKEKIKQNLLEINVKYNDALTELNILKSSNTNLESQMALEIANLKQQLEDEKNTLDTALKESKNYLDELTKELTIVSENGKKSNQRCCEMESIIISKDREIQILNENLISEKKNNEISNQQLQTFQDNIVIKSNEILSNINFITSLNENIKNLESDIRILKTDLENKTKIIVKLENTIYEIKKSKANNDSSNIEEKQKEMDELIKKHKHELELKDSIILEISNALENKEKIVNEFSKKNVGSEELCIKYENDLALKDKTIDNLKNSEETAKKAVEDYKDKQKIIDSLIIKHENDLKLKDKFILELQQTKREMEERIQNFIEQINYAHKKCANLEESQTYLEKENKQLLINYNETIAKLNITNENFKNSTNNDILKHNVIENTEENTKSILHSSESEFEKLKEEYDLAKGQIDFLNSVIVDMQHKNEALSCKIQVLEMGIPTQEADDYNLNLIEKKVQPLRMFCDICDQFDIHETEDCPKQAQDPDPIKPKSDKKIPIQRPYCENCEMFGHDTMMCDKTETY</sequence>
<dbReference type="GO" id="GO:0051010">
    <property type="term" value="F:microtubule plus-end binding"/>
    <property type="evidence" value="ECO:0007669"/>
    <property type="project" value="TreeGrafter"/>
</dbReference>
<feature type="coiled-coil region" evidence="7">
    <location>
        <begin position="1356"/>
        <end position="1429"/>
    </location>
</feature>
<keyword evidence="10" id="KW-1185">Reference proteome</keyword>
<dbReference type="GO" id="GO:0035371">
    <property type="term" value="C:microtubule plus-end"/>
    <property type="evidence" value="ECO:0007669"/>
    <property type="project" value="TreeGrafter"/>
</dbReference>
<keyword evidence="2" id="KW-0963">Cytoplasm</keyword>
<keyword evidence="5 7" id="KW-0175">Coiled coil</keyword>
<feature type="coiled-coil region" evidence="7">
    <location>
        <begin position="691"/>
        <end position="732"/>
    </location>
</feature>
<organism evidence="10 11">
    <name type="scientific">Ceratosolen solmsi marchali</name>
    <dbReference type="NCBI Taxonomy" id="326594"/>
    <lineage>
        <taxon>Eukaryota</taxon>
        <taxon>Metazoa</taxon>
        <taxon>Ecdysozoa</taxon>
        <taxon>Arthropoda</taxon>
        <taxon>Hexapoda</taxon>
        <taxon>Insecta</taxon>
        <taxon>Pterygota</taxon>
        <taxon>Neoptera</taxon>
        <taxon>Endopterygota</taxon>
        <taxon>Hymenoptera</taxon>
        <taxon>Apocrita</taxon>
        <taxon>Proctotrupomorpha</taxon>
        <taxon>Chalcidoidea</taxon>
        <taxon>Agaonidae</taxon>
        <taxon>Agaoninae</taxon>
        <taxon>Ceratosolen</taxon>
    </lineage>
</organism>
<dbReference type="GO" id="GO:0005634">
    <property type="term" value="C:nucleus"/>
    <property type="evidence" value="ECO:0007669"/>
    <property type="project" value="TreeGrafter"/>
</dbReference>
<dbReference type="SMART" id="SM01052">
    <property type="entry name" value="CAP_GLY"/>
    <property type="match status" value="2"/>
</dbReference>
<dbReference type="RefSeq" id="XP_011499541.1">
    <property type="nucleotide sequence ID" value="XM_011501239.1"/>
</dbReference>
<dbReference type="Proteomes" id="UP000695007">
    <property type="component" value="Unplaced"/>
</dbReference>
<feature type="coiled-coil region" evidence="7">
    <location>
        <begin position="1060"/>
        <end position="1179"/>
    </location>
</feature>
<dbReference type="Pfam" id="PF16641">
    <property type="entry name" value="CLIP1_ZNF"/>
    <property type="match status" value="2"/>
</dbReference>
<evidence type="ECO:0000256" key="4">
    <source>
        <dbReference type="ARBA" id="ARBA00022737"/>
    </source>
</evidence>
<dbReference type="CTD" id="35042"/>
<feature type="coiled-coil region" evidence="7">
    <location>
        <begin position="1490"/>
        <end position="1517"/>
    </location>
</feature>
<dbReference type="InterPro" id="IPR036859">
    <property type="entry name" value="CAP-Gly_dom_sf"/>
</dbReference>
<evidence type="ECO:0000256" key="8">
    <source>
        <dbReference type="SAM" id="MobiDB-lite"/>
    </source>
</evidence>
<name>A0AAJ6YK45_9HYME</name>
<dbReference type="GO" id="GO:0005938">
    <property type="term" value="C:cell cortex"/>
    <property type="evidence" value="ECO:0007669"/>
    <property type="project" value="TreeGrafter"/>
</dbReference>
<dbReference type="GeneID" id="105363511"/>
<keyword evidence="4" id="KW-0677">Repeat</keyword>
<dbReference type="Pfam" id="PF01302">
    <property type="entry name" value="CAP_GLY"/>
    <property type="match status" value="2"/>
</dbReference>
<feature type="coiled-coil region" evidence="7">
    <location>
        <begin position="327"/>
        <end position="456"/>
    </location>
</feature>
<evidence type="ECO:0000259" key="9">
    <source>
        <dbReference type="PROSITE" id="PS50245"/>
    </source>
</evidence>
<proteinExistence type="predicted"/>
<evidence type="ECO:0000256" key="3">
    <source>
        <dbReference type="ARBA" id="ARBA00022701"/>
    </source>
</evidence>
<dbReference type="GO" id="GO:0031122">
    <property type="term" value="P:cytoplasmic microtubule organization"/>
    <property type="evidence" value="ECO:0007669"/>
    <property type="project" value="TreeGrafter"/>
</dbReference>
<feature type="domain" description="CAP-Gly" evidence="9">
    <location>
        <begin position="207"/>
        <end position="249"/>
    </location>
</feature>
<evidence type="ECO:0000313" key="11">
    <source>
        <dbReference type="RefSeq" id="XP_011499541.1"/>
    </source>
</evidence>
<evidence type="ECO:0000256" key="1">
    <source>
        <dbReference type="ARBA" id="ARBA00004245"/>
    </source>
</evidence>
<dbReference type="PANTHER" id="PTHR18916">
    <property type="entry name" value="DYNACTIN 1-RELATED MICROTUBULE-BINDING"/>
    <property type="match status" value="1"/>
</dbReference>
<evidence type="ECO:0000256" key="5">
    <source>
        <dbReference type="ARBA" id="ARBA00023054"/>
    </source>
</evidence>
<evidence type="ECO:0000256" key="7">
    <source>
        <dbReference type="SAM" id="Coils"/>
    </source>
</evidence>
<comment type="subcellular location">
    <subcellularLocation>
        <location evidence="1">Cytoplasm</location>
        <location evidence="1">Cytoskeleton</location>
    </subcellularLocation>
</comment>
<dbReference type="Gene3D" id="2.30.30.190">
    <property type="entry name" value="CAP Gly-rich-like domain"/>
    <property type="match status" value="2"/>
</dbReference>
<dbReference type="PROSITE" id="PS00845">
    <property type="entry name" value="CAP_GLY_1"/>
    <property type="match status" value="2"/>
</dbReference>
<dbReference type="PROSITE" id="PS50245">
    <property type="entry name" value="CAP_GLY_2"/>
    <property type="match status" value="2"/>
</dbReference>
<feature type="domain" description="CAP-Gly" evidence="9">
    <location>
        <begin position="89"/>
        <end position="131"/>
    </location>
</feature>
<feature type="region of interest" description="Disordered" evidence="8">
    <location>
        <begin position="1"/>
        <end position="37"/>
    </location>
</feature>
<dbReference type="InterPro" id="IPR000938">
    <property type="entry name" value="CAP-Gly_domain"/>
</dbReference>
<accession>A0AAJ6YK45</accession>